<dbReference type="GO" id="GO:0000981">
    <property type="term" value="F:DNA-binding transcription factor activity, RNA polymerase II-specific"/>
    <property type="evidence" value="ECO:0007669"/>
    <property type="project" value="InterPro"/>
</dbReference>
<dbReference type="GO" id="GO:0008270">
    <property type="term" value="F:zinc ion binding"/>
    <property type="evidence" value="ECO:0007669"/>
    <property type="project" value="InterPro"/>
</dbReference>
<dbReference type="OMA" id="ANLECVY"/>
<dbReference type="PANTHER" id="PTHR47424">
    <property type="entry name" value="REGULATORY PROTEIN GAL4"/>
    <property type="match status" value="1"/>
</dbReference>
<dbReference type="SMART" id="SM00066">
    <property type="entry name" value="GAL4"/>
    <property type="match status" value="2"/>
</dbReference>
<dbReference type="GO" id="GO:0003677">
    <property type="term" value="F:DNA binding"/>
    <property type="evidence" value="ECO:0007669"/>
    <property type="project" value="UniProtKB-KW"/>
</dbReference>
<dbReference type="InterPro" id="IPR051127">
    <property type="entry name" value="Fungal_SecMet_Regulators"/>
</dbReference>
<name>A0A168PSG6_ABSGL</name>
<sequence length="304" mass="33611">MTPPTTTTSSSRPVDRFSTLRACEPCRRRKRRCNGQRPCLSCTKPNECIYAAGVFTTSTARRLSSGSACETCRRRKTKCDGNHPCAYCAANHLNCVNHTIERRKQRSAATSTTPTTLATTNETLPIDRIEDRLRRIERLMTVFTPDLPSSSSTHFVRQQRHSVQGISVAKEQLQMARRAISSSPPLTGAPITPPDSGNQRSAKMARQVSQPLAFSMLNLTLSPSSSTVSSPSMPPQSSLSTPLLEQQRDQLSFPMPSLMDQLSHRTFIPNHSEYPVRMSYPIYPLSPSPPVPPTTTYAEASFSP</sequence>
<evidence type="ECO:0000256" key="1">
    <source>
        <dbReference type="ARBA" id="ARBA00023015"/>
    </source>
</evidence>
<feature type="region of interest" description="Disordered" evidence="5">
    <location>
        <begin position="180"/>
        <end position="207"/>
    </location>
</feature>
<organism evidence="7">
    <name type="scientific">Absidia glauca</name>
    <name type="common">Pin mould</name>
    <dbReference type="NCBI Taxonomy" id="4829"/>
    <lineage>
        <taxon>Eukaryota</taxon>
        <taxon>Fungi</taxon>
        <taxon>Fungi incertae sedis</taxon>
        <taxon>Mucoromycota</taxon>
        <taxon>Mucoromycotina</taxon>
        <taxon>Mucoromycetes</taxon>
        <taxon>Mucorales</taxon>
        <taxon>Cunninghamellaceae</taxon>
        <taxon>Absidia</taxon>
    </lineage>
</organism>
<dbReference type="InterPro" id="IPR001138">
    <property type="entry name" value="Zn2Cys6_DnaBD"/>
</dbReference>
<dbReference type="Proteomes" id="UP000078561">
    <property type="component" value="Unassembled WGS sequence"/>
</dbReference>
<keyword evidence="2" id="KW-0238">DNA-binding</keyword>
<dbReference type="InParanoid" id="A0A168PSG6"/>
<feature type="domain" description="Zn(2)-C6 fungal-type" evidence="6">
    <location>
        <begin position="22"/>
        <end position="50"/>
    </location>
</feature>
<dbReference type="InterPro" id="IPR036864">
    <property type="entry name" value="Zn2-C6_fun-type_DNA-bd_sf"/>
</dbReference>
<reference evidence="7" key="1">
    <citation type="submission" date="2016-04" db="EMBL/GenBank/DDBJ databases">
        <authorList>
            <person name="Evans L.H."/>
            <person name="Alamgir A."/>
            <person name="Owens N."/>
            <person name="Weber N.D."/>
            <person name="Virtaneva K."/>
            <person name="Barbian K."/>
            <person name="Babar A."/>
            <person name="Rosenke K."/>
        </authorList>
    </citation>
    <scope>NUCLEOTIDE SEQUENCE [LARGE SCALE GENOMIC DNA]</scope>
    <source>
        <strain evidence="7">CBS 101.48</strain>
    </source>
</reference>
<dbReference type="EMBL" id="LT554016">
    <property type="protein sequence ID" value="SAM02897.1"/>
    <property type="molecule type" value="Genomic_DNA"/>
</dbReference>
<evidence type="ECO:0000256" key="3">
    <source>
        <dbReference type="ARBA" id="ARBA00023163"/>
    </source>
</evidence>
<keyword evidence="8" id="KW-1185">Reference proteome</keyword>
<dbReference type="Pfam" id="PF00172">
    <property type="entry name" value="Zn_clus"/>
    <property type="match status" value="2"/>
</dbReference>
<feature type="compositionally biased region" description="Polar residues" evidence="5">
    <location>
        <begin position="195"/>
        <end position="207"/>
    </location>
</feature>
<dbReference type="PROSITE" id="PS00463">
    <property type="entry name" value="ZN2_CY6_FUNGAL_1"/>
    <property type="match status" value="1"/>
</dbReference>
<dbReference type="SUPFAM" id="SSF57701">
    <property type="entry name" value="Zn2/Cys6 DNA-binding domain"/>
    <property type="match status" value="2"/>
</dbReference>
<keyword evidence="1" id="KW-0805">Transcription regulation</keyword>
<feature type="domain" description="Zn(2)-C6 fungal-type" evidence="6">
    <location>
        <begin position="68"/>
        <end position="97"/>
    </location>
</feature>
<evidence type="ECO:0000256" key="5">
    <source>
        <dbReference type="SAM" id="MobiDB-lite"/>
    </source>
</evidence>
<evidence type="ECO:0000256" key="2">
    <source>
        <dbReference type="ARBA" id="ARBA00023125"/>
    </source>
</evidence>
<proteinExistence type="predicted"/>
<evidence type="ECO:0000313" key="7">
    <source>
        <dbReference type="EMBL" id="SAM02897.1"/>
    </source>
</evidence>
<dbReference type="CDD" id="cd00067">
    <property type="entry name" value="GAL4"/>
    <property type="match status" value="2"/>
</dbReference>
<dbReference type="STRING" id="4829.A0A168PSG6"/>
<dbReference type="PROSITE" id="PS50048">
    <property type="entry name" value="ZN2_CY6_FUNGAL_2"/>
    <property type="match status" value="2"/>
</dbReference>
<keyword evidence="3" id="KW-0804">Transcription</keyword>
<accession>A0A168PSG6</accession>
<dbReference type="Gene3D" id="4.10.240.10">
    <property type="entry name" value="Zn(2)-C6 fungal-type DNA-binding domain"/>
    <property type="match status" value="2"/>
</dbReference>
<keyword evidence="4" id="KW-0539">Nucleus</keyword>
<evidence type="ECO:0000259" key="6">
    <source>
        <dbReference type="PROSITE" id="PS50048"/>
    </source>
</evidence>
<dbReference type="PANTHER" id="PTHR47424:SF3">
    <property type="entry name" value="REGULATORY PROTEIN GAL4"/>
    <property type="match status" value="1"/>
</dbReference>
<protein>
    <recommendedName>
        <fullName evidence="6">Zn(2)-C6 fungal-type domain-containing protein</fullName>
    </recommendedName>
</protein>
<gene>
    <name evidence="7" type="primary">ABSGL_08713.1 scaffold 10421</name>
</gene>
<feature type="region of interest" description="Disordered" evidence="5">
    <location>
        <begin position="223"/>
        <end position="244"/>
    </location>
</feature>
<dbReference type="AlphaFoldDB" id="A0A168PSG6"/>
<dbReference type="OrthoDB" id="2123952at2759"/>
<evidence type="ECO:0000256" key="4">
    <source>
        <dbReference type="ARBA" id="ARBA00023242"/>
    </source>
</evidence>
<evidence type="ECO:0000313" key="8">
    <source>
        <dbReference type="Proteomes" id="UP000078561"/>
    </source>
</evidence>